<keyword evidence="2" id="KW-0812">Transmembrane</keyword>
<feature type="compositionally biased region" description="Basic and acidic residues" evidence="1">
    <location>
        <begin position="48"/>
        <end position="61"/>
    </location>
</feature>
<sequence>MNDQYPSRSEKRLKRKKTNRILNTAIVVVIILIILVAFSIFSGGNDDETSKKTSDEPKTSQHETASVNNKDKQESKQEKHTKKEKKEKKKEEKKEKVIVEQGGGPNVEETIKDPNWEPVATQQSGEHVSSFDTNSVDWKEKVKALSYATGIPEDSMTVWFISGQGPDKAIGTVSPKGRKDDAYRVYIEWVDGKGWKPVQVEKLMHNDKG</sequence>
<organism evidence="4 5">
    <name type="scientific">Bacillus smithii 7_3_47FAA</name>
    <dbReference type="NCBI Taxonomy" id="665952"/>
    <lineage>
        <taxon>Bacteria</taxon>
        <taxon>Bacillati</taxon>
        <taxon>Bacillota</taxon>
        <taxon>Bacilli</taxon>
        <taxon>Bacillales</taxon>
        <taxon>Bacillaceae</taxon>
        <taxon>Bacillus</taxon>
    </lineage>
</organism>
<feature type="compositionally biased region" description="Basic and acidic residues" evidence="1">
    <location>
        <begin position="69"/>
        <end position="78"/>
    </location>
</feature>
<evidence type="ECO:0000313" key="4">
    <source>
        <dbReference type="EMBL" id="EHL73530.1"/>
    </source>
</evidence>
<dbReference type="RefSeq" id="WP_003355446.1">
    <property type="nucleotide sequence ID" value="NZ_JH414764.1"/>
</dbReference>
<dbReference type="InterPro" id="IPR009988">
    <property type="entry name" value="DUF1510"/>
</dbReference>
<feature type="compositionally biased region" description="Basic residues" evidence="1">
    <location>
        <begin position="79"/>
        <end position="88"/>
    </location>
</feature>
<feature type="domain" description="DUF1510" evidence="3">
    <location>
        <begin position="112"/>
        <end position="203"/>
    </location>
</feature>
<evidence type="ECO:0000256" key="2">
    <source>
        <dbReference type="SAM" id="Phobius"/>
    </source>
</evidence>
<gene>
    <name evidence="4" type="ORF">HMPREF1015_00358</name>
</gene>
<feature type="region of interest" description="Disordered" evidence="1">
    <location>
        <begin position="45"/>
        <end position="114"/>
    </location>
</feature>
<keyword evidence="2" id="KW-0472">Membrane</keyword>
<evidence type="ECO:0000256" key="1">
    <source>
        <dbReference type="SAM" id="MobiDB-lite"/>
    </source>
</evidence>
<protein>
    <recommendedName>
        <fullName evidence="3">DUF1510 domain-containing protein</fullName>
    </recommendedName>
</protein>
<feature type="compositionally biased region" description="Basic and acidic residues" evidence="1">
    <location>
        <begin position="89"/>
        <end position="98"/>
    </location>
</feature>
<reference evidence="4 5" key="1">
    <citation type="submission" date="2011-09" db="EMBL/GenBank/DDBJ databases">
        <title>The Genome Sequence of Bacillus smithii 7_3_47FAA.</title>
        <authorList>
            <consortium name="The Broad Institute Genome Sequencing Platform"/>
            <person name="Earl A."/>
            <person name="Ward D."/>
            <person name="Feldgarden M."/>
            <person name="Gevers D."/>
            <person name="Daigneault M."/>
            <person name="Strauss J."/>
            <person name="Allen-Vercoe E."/>
            <person name="Young S.K."/>
            <person name="Zeng Q."/>
            <person name="Gargeya S."/>
            <person name="Fitzgerald M."/>
            <person name="Haas B."/>
            <person name="Abouelleil A."/>
            <person name="Alvarado L."/>
            <person name="Arachchi H.M."/>
            <person name="Berlin A."/>
            <person name="Brown A."/>
            <person name="Chapman S.B."/>
            <person name="Chen Z."/>
            <person name="Dunbar C."/>
            <person name="Freedman E."/>
            <person name="Gearin G."/>
            <person name="Goldberg J."/>
            <person name="Griggs A."/>
            <person name="Gujja S."/>
            <person name="Heiman D."/>
            <person name="Howarth C."/>
            <person name="Larson L."/>
            <person name="Lui A."/>
            <person name="MacDonald P.J.P."/>
            <person name="Montmayeur A."/>
            <person name="Murphy C."/>
            <person name="Neiman D."/>
            <person name="Pearson M."/>
            <person name="Priest M."/>
            <person name="Roberts A."/>
            <person name="Saif S."/>
            <person name="Shea T."/>
            <person name="Shenoy N."/>
            <person name="Sisk P."/>
            <person name="Stolte C."/>
            <person name="Sykes S."/>
            <person name="Wortman J."/>
            <person name="Nusbaum C."/>
            <person name="Birren B."/>
        </authorList>
    </citation>
    <scope>NUCLEOTIDE SEQUENCE [LARGE SCALE GENOMIC DNA]</scope>
    <source>
        <strain evidence="4 5">7_3_47FAA</strain>
    </source>
</reference>
<accession>G9QPZ1</accession>
<dbReference type="EMBL" id="ACWF01000157">
    <property type="protein sequence ID" value="EHL73530.1"/>
    <property type="molecule type" value="Genomic_DNA"/>
</dbReference>
<comment type="caution">
    <text evidence="4">The sequence shown here is derived from an EMBL/GenBank/DDBJ whole genome shotgun (WGS) entry which is preliminary data.</text>
</comment>
<name>G9QPZ1_9BACI</name>
<feature type="transmembrane region" description="Helical" evidence="2">
    <location>
        <begin position="21"/>
        <end position="41"/>
    </location>
</feature>
<evidence type="ECO:0000259" key="3">
    <source>
        <dbReference type="Pfam" id="PF07423"/>
    </source>
</evidence>
<proteinExistence type="predicted"/>
<dbReference type="Proteomes" id="UP000011747">
    <property type="component" value="Unassembled WGS sequence"/>
</dbReference>
<evidence type="ECO:0000313" key="5">
    <source>
        <dbReference type="Proteomes" id="UP000011747"/>
    </source>
</evidence>
<dbReference type="PATRIC" id="fig|665952.3.peg.3263"/>
<dbReference type="HOGENOM" id="CLU_089213_1_0_9"/>
<keyword evidence="5" id="KW-1185">Reference proteome</keyword>
<keyword evidence="2" id="KW-1133">Transmembrane helix</keyword>
<dbReference type="AlphaFoldDB" id="G9QPZ1"/>
<dbReference type="Pfam" id="PF07423">
    <property type="entry name" value="DUF1510"/>
    <property type="match status" value="1"/>
</dbReference>